<evidence type="ECO:0000313" key="3">
    <source>
        <dbReference type="Proteomes" id="UP000001369"/>
    </source>
</evidence>
<evidence type="ECO:0008006" key="4">
    <source>
        <dbReference type="Google" id="ProtNLM"/>
    </source>
</evidence>
<protein>
    <recommendedName>
        <fullName evidence="4">YtxH domain-containing protein</fullName>
    </recommendedName>
</protein>
<evidence type="ECO:0000256" key="1">
    <source>
        <dbReference type="SAM" id="Coils"/>
    </source>
</evidence>
<proteinExistence type="predicted"/>
<dbReference type="Proteomes" id="UP000001369">
    <property type="component" value="Chromosome"/>
</dbReference>
<dbReference type="RefSeq" id="WP_012675110.1">
    <property type="nucleotide sequence ID" value="NC_012438.1"/>
</dbReference>
<feature type="coiled-coil region" evidence="1">
    <location>
        <begin position="26"/>
        <end position="92"/>
    </location>
</feature>
<dbReference type="STRING" id="204536.SULAZ_1614"/>
<name>C1DWU0_SULAA</name>
<dbReference type="KEGG" id="saf:SULAZ_1614"/>
<dbReference type="AlphaFoldDB" id="C1DWU0"/>
<sequence>MNKKAVLIALGSAVAAVGAYFAYKRKDEILAKLSELQESLKEIELTDKAKAAFNDVVEKLTSLVKRGEELTEEQKAKEIAELEEKVKKLEEAVKTEA</sequence>
<evidence type="ECO:0000313" key="2">
    <source>
        <dbReference type="EMBL" id="ACN99804.1"/>
    </source>
</evidence>
<dbReference type="HOGENOM" id="CLU_181621_0_0_0"/>
<organism evidence="2 3">
    <name type="scientific">Sulfurihydrogenibium azorense (strain DSM 15241 / OCM 825 / Az-Fu1)</name>
    <dbReference type="NCBI Taxonomy" id="204536"/>
    <lineage>
        <taxon>Bacteria</taxon>
        <taxon>Pseudomonadati</taxon>
        <taxon>Aquificota</taxon>
        <taxon>Aquificia</taxon>
        <taxon>Aquificales</taxon>
        <taxon>Hydrogenothermaceae</taxon>
        <taxon>Sulfurihydrogenibium</taxon>
    </lineage>
</organism>
<dbReference type="eggNOG" id="ENOG50330CF">
    <property type="taxonomic scope" value="Bacteria"/>
</dbReference>
<keyword evidence="3" id="KW-1185">Reference proteome</keyword>
<dbReference type="EMBL" id="CP001229">
    <property type="protein sequence ID" value="ACN99804.1"/>
    <property type="molecule type" value="Genomic_DNA"/>
</dbReference>
<accession>C1DWU0</accession>
<keyword evidence="1" id="KW-0175">Coiled coil</keyword>
<dbReference type="OrthoDB" id="15076at2"/>
<reference evidence="2 3" key="1">
    <citation type="journal article" date="2009" name="J. Bacteriol.">
        <title>Complete and draft genome sequences of six members of the Aquificales.</title>
        <authorList>
            <person name="Reysenbach A.L."/>
            <person name="Hamamura N."/>
            <person name="Podar M."/>
            <person name="Griffiths E."/>
            <person name="Ferreira S."/>
            <person name="Hochstein R."/>
            <person name="Heidelberg J."/>
            <person name="Johnson J."/>
            <person name="Mead D."/>
            <person name="Pohorille A."/>
            <person name="Sarmiento M."/>
            <person name="Schweighofer K."/>
            <person name="Seshadri R."/>
            <person name="Voytek M.A."/>
        </authorList>
    </citation>
    <scope>NUCLEOTIDE SEQUENCE [LARGE SCALE GENOMIC DNA]</scope>
    <source>
        <strain evidence="3">Az-Fu1 / DSM 15241 / OCM 825</strain>
    </source>
</reference>
<gene>
    <name evidence="2" type="ordered locus">SULAZ_1614</name>
</gene>